<evidence type="ECO:0000259" key="3">
    <source>
        <dbReference type="PROSITE" id="PS50801"/>
    </source>
</evidence>
<comment type="similarity">
    <text evidence="1 2">Belongs to the anti-sigma-factor antagonist family.</text>
</comment>
<dbReference type="InterPro" id="IPR003658">
    <property type="entry name" value="Anti-sigma_ant"/>
</dbReference>
<reference evidence="4 5" key="1">
    <citation type="submission" date="2017-06" db="EMBL/GenBank/DDBJ databases">
        <title>Genome sequencing of cyanobaciteial culture collection at National Institute for Environmental Studies (NIES).</title>
        <authorList>
            <person name="Hirose Y."/>
            <person name="Shimura Y."/>
            <person name="Fujisawa T."/>
            <person name="Nakamura Y."/>
            <person name="Kawachi M."/>
        </authorList>
    </citation>
    <scope>NUCLEOTIDE SEQUENCE [LARGE SCALE GENOMIC DNA]</scope>
    <source>
        <strain evidence="4 5">NIES-23</strain>
    </source>
</reference>
<dbReference type="InterPro" id="IPR002645">
    <property type="entry name" value="STAS_dom"/>
</dbReference>
<gene>
    <name evidence="4" type="ORF">NIES23_06900</name>
</gene>
<evidence type="ECO:0000256" key="1">
    <source>
        <dbReference type="ARBA" id="ARBA00009013"/>
    </source>
</evidence>
<name>A0A1Z4KG03_ANAVA</name>
<dbReference type="CDD" id="cd07043">
    <property type="entry name" value="STAS_anti-anti-sigma_factors"/>
    <property type="match status" value="1"/>
</dbReference>
<dbReference type="NCBIfam" id="TIGR00377">
    <property type="entry name" value="ant_ant_sig"/>
    <property type="match status" value="1"/>
</dbReference>
<accession>A0A1Z4KG03</accession>
<proteinExistence type="inferred from homology"/>
<dbReference type="Proteomes" id="UP000217507">
    <property type="component" value="Chromosome"/>
</dbReference>
<protein>
    <recommendedName>
        <fullName evidence="2">Anti-sigma factor antagonist</fullName>
    </recommendedName>
</protein>
<sequence length="109" mass="12364">MYSNVNTKIIQPSGFFDGKKGRQIHEEISKTITSDVTTILIDFQFVTFMDSSGFGTLLLTLKTVRQKKARLALCSINEQIKMILELSDTSKVFEVFPDQAAFMQTVTQY</sequence>
<dbReference type="InterPro" id="IPR036513">
    <property type="entry name" value="STAS_dom_sf"/>
</dbReference>
<dbReference type="EMBL" id="AP018216">
    <property type="protein sequence ID" value="BAY67908.1"/>
    <property type="molecule type" value="Genomic_DNA"/>
</dbReference>
<dbReference type="GO" id="GO:0043856">
    <property type="term" value="F:anti-sigma factor antagonist activity"/>
    <property type="evidence" value="ECO:0007669"/>
    <property type="project" value="InterPro"/>
</dbReference>
<evidence type="ECO:0000313" key="4">
    <source>
        <dbReference type="EMBL" id="BAY67908.1"/>
    </source>
</evidence>
<dbReference type="PANTHER" id="PTHR33495">
    <property type="entry name" value="ANTI-SIGMA FACTOR ANTAGONIST TM_1081-RELATED-RELATED"/>
    <property type="match status" value="1"/>
</dbReference>
<dbReference type="SUPFAM" id="SSF52091">
    <property type="entry name" value="SpoIIaa-like"/>
    <property type="match status" value="1"/>
</dbReference>
<evidence type="ECO:0000313" key="5">
    <source>
        <dbReference type="Proteomes" id="UP000217507"/>
    </source>
</evidence>
<dbReference type="AlphaFoldDB" id="A0A1Z4KG03"/>
<dbReference type="PROSITE" id="PS50801">
    <property type="entry name" value="STAS"/>
    <property type="match status" value="1"/>
</dbReference>
<dbReference type="Gene3D" id="3.30.750.24">
    <property type="entry name" value="STAS domain"/>
    <property type="match status" value="1"/>
</dbReference>
<feature type="domain" description="STAS" evidence="3">
    <location>
        <begin position="1"/>
        <end position="109"/>
    </location>
</feature>
<evidence type="ECO:0000256" key="2">
    <source>
        <dbReference type="RuleBase" id="RU003749"/>
    </source>
</evidence>
<organism evidence="4 5">
    <name type="scientific">Trichormus variabilis NIES-23</name>
    <dbReference type="NCBI Taxonomy" id="1973479"/>
    <lineage>
        <taxon>Bacteria</taxon>
        <taxon>Bacillati</taxon>
        <taxon>Cyanobacteriota</taxon>
        <taxon>Cyanophyceae</taxon>
        <taxon>Nostocales</taxon>
        <taxon>Nostocaceae</taxon>
        <taxon>Trichormus</taxon>
    </lineage>
</organism>
<dbReference type="Pfam" id="PF01740">
    <property type="entry name" value="STAS"/>
    <property type="match status" value="1"/>
</dbReference>